<evidence type="ECO:0000313" key="9">
    <source>
        <dbReference type="EMBL" id="OUN44554.1"/>
    </source>
</evidence>
<evidence type="ECO:0000313" key="10">
    <source>
        <dbReference type="Proteomes" id="UP000196560"/>
    </source>
</evidence>
<evidence type="ECO:0000256" key="1">
    <source>
        <dbReference type="ARBA" id="ARBA00001255"/>
    </source>
</evidence>
<dbReference type="InterPro" id="IPR013780">
    <property type="entry name" value="Glyco_hydro_b"/>
</dbReference>
<comment type="similarity">
    <text evidence="5">Belongs to the glycosyl hydrolase.</text>
</comment>
<organism evidence="9 10">
    <name type="scientific">Enorma massiliensis</name>
    <dbReference type="NCBI Taxonomy" id="1472761"/>
    <lineage>
        <taxon>Bacteria</taxon>
        <taxon>Bacillati</taxon>
        <taxon>Actinomycetota</taxon>
        <taxon>Coriobacteriia</taxon>
        <taxon>Coriobacteriales</taxon>
        <taxon>Coriobacteriaceae</taxon>
        <taxon>Enorma</taxon>
    </lineage>
</organism>
<dbReference type="AlphaFoldDB" id="A0A1Y3U728"/>
<dbReference type="PIRSF" id="PIRSF005536">
    <property type="entry name" value="Agal"/>
    <property type="match status" value="1"/>
</dbReference>
<dbReference type="STRING" id="1118060.GCA_000311845_00897"/>
<name>A0A1Y3U728_9ACTN</name>
<reference evidence="10" key="1">
    <citation type="submission" date="2017-04" db="EMBL/GenBank/DDBJ databases">
        <title>Function of individual gut microbiota members based on whole genome sequencing of pure cultures obtained from chicken caecum.</title>
        <authorList>
            <person name="Medvecky M."/>
            <person name="Cejkova D."/>
            <person name="Polansky O."/>
            <person name="Karasova D."/>
            <person name="Kubasova T."/>
            <person name="Cizek A."/>
            <person name="Rychlik I."/>
        </authorList>
    </citation>
    <scope>NUCLEOTIDE SEQUENCE [LARGE SCALE GENOMIC DNA]</scope>
    <source>
        <strain evidence="10">An70</strain>
    </source>
</reference>
<dbReference type="PANTHER" id="PTHR43053:SF3">
    <property type="entry name" value="ALPHA-GALACTOSIDASE C-RELATED"/>
    <property type="match status" value="1"/>
</dbReference>
<sequence>MPIVVDEETKIFTINTKNSTYQMQADSYGFLLHLYYGARTDGYMAYLVTYADRSGMCGCPYDVHDRTYSLDVLPQEYPFQGAGDMRSPLLVVRDDHGAFGCDLRYRDYEIRPGKYDLPGLPAVYSEDESDGAETLVIRLADERVGITVELLYGVLPEIDIITRAAIIKNEGTGVVTVDRAQTACLDFVHGEYDVISFYGRHAMERTPDRHHVGHGTFSVGSRRGMSSNQYSPVMVLCDERATESTGRAWGMNFVYSGGFEAEVTCEQYNQTRMQMGLSDDRFSYPLAPGEQLVAPEVIMTYSNAGIERVSQNFHRCIRKHVCRGTWRDRPRPVLLNSWEAFYFDFTGESLVRLAEQAASLGIEMLVMDDGWFSTRRDDFRALGDWTVNEGKLGGTLKDLVDRVNALGLKFGIWVEPEMVSEDSELYREHPDWVLAVPGKGPVLGRDQLVLDLSREEVRDNLYAQLCAVLDQANIEYVKWDYNRSIVDTYSRASNDQGKVLYDYMLGLYDLLERLVQRYPRILFEGCSAGGGRFDAGMLYYTPQIWTSDNTDAINRLTIQYGTSFGFPASAMGAHVSACPNEVNGRETPITTRGIVAMQGGGFGYELDLLKLPERACEHIRNQVKRYHEVEDLVREGLFFRLSSPLTDAVCAWEYVAEDGSRAVVSAVLLSVNGYGVANYVVPRGLTPGALYRNLDTGVVYPADALMDAGFPLPVGLHANAAVMYRFERVDA</sequence>
<dbReference type="Proteomes" id="UP000196560">
    <property type="component" value="Unassembled WGS sequence"/>
</dbReference>
<proteinExistence type="inferred from homology"/>
<evidence type="ECO:0000256" key="2">
    <source>
        <dbReference type="ARBA" id="ARBA00012755"/>
    </source>
</evidence>
<dbReference type="GO" id="GO:0016052">
    <property type="term" value="P:carbohydrate catabolic process"/>
    <property type="evidence" value="ECO:0007669"/>
    <property type="project" value="InterPro"/>
</dbReference>
<dbReference type="InterPro" id="IPR000111">
    <property type="entry name" value="Glyco_hydro_27/36_CS"/>
</dbReference>
<dbReference type="InterPro" id="IPR013785">
    <property type="entry name" value="Aldolase_TIM"/>
</dbReference>
<dbReference type="InterPro" id="IPR050985">
    <property type="entry name" value="Alpha-glycosidase_related"/>
</dbReference>
<dbReference type="InterPro" id="IPR002252">
    <property type="entry name" value="Glyco_hydro_36"/>
</dbReference>
<dbReference type="Pfam" id="PF16875">
    <property type="entry name" value="Glyco_hydro_36N"/>
    <property type="match status" value="1"/>
</dbReference>
<dbReference type="Gene3D" id="2.70.98.60">
    <property type="entry name" value="alpha-galactosidase from lactobacil brevis"/>
    <property type="match status" value="1"/>
</dbReference>
<dbReference type="InterPro" id="IPR017853">
    <property type="entry name" value="GH"/>
</dbReference>
<keyword evidence="4 5" id="KW-0326">Glycosidase</keyword>
<dbReference type="Pfam" id="PF16874">
    <property type="entry name" value="Glyco_hydro_36C"/>
    <property type="match status" value="1"/>
</dbReference>
<dbReference type="GO" id="GO:0004557">
    <property type="term" value="F:alpha-galactosidase activity"/>
    <property type="evidence" value="ECO:0007669"/>
    <property type="project" value="UniProtKB-UniRule"/>
</dbReference>
<comment type="caution">
    <text evidence="9">The sequence shown here is derived from an EMBL/GenBank/DDBJ whole genome shotgun (WGS) entry which is preliminary data.</text>
</comment>
<evidence type="ECO:0000259" key="7">
    <source>
        <dbReference type="Pfam" id="PF16874"/>
    </source>
</evidence>
<evidence type="ECO:0000259" key="8">
    <source>
        <dbReference type="Pfam" id="PF16875"/>
    </source>
</evidence>
<evidence type="ECO:0000256" key="6">
    <source>
        <dbReference type="PIRSR" id="PIRSR005536-1"/>
    </source>
</evidence>
<dbReference type="InterPro" id="IPR031705">
    <property type="entry name" value="Glyco_hydro_36_C"/>
</dbReference>
<keyword evidence="3 5" id="KW-0378">Hydrolase</keyword>
<dbReference type="eggNOG" id="COG3345">
    <property type="taxonomic scope" value="Bacteria"/>
</dbReference>
<feature type="active site" description="Nucleophile" evidence="6">
    <location>
        <position position="480"/>
    </location>
</feature>
<accession>A0A1Y3U728</accession>
<feature type="domain" description="Glycosyl hydrolase family 36 C-terminal" evidence="7">
    <location>
        <begin position="650"/>
        <end position="721"/>
    </location>
</feature>
<protein>
    <recommendedName>
        <fullName evidence="2 5">Alpha-galactosidase</fullName>
        <ecNumber evidence="2 5">3.2.1.22</ecNumber>
    </recommendedName>
</protein>
<dbReference type="PANTHER" id="PTHR43053">
    <property type="entry name" value="GLYCOSIDASE FAMILY 31"/>
    <property type="match status" value="1"/>
</dbReference>
<dbReference type="EMBL" id="NFHO01000001">
    <property type="protein sequence ID" value="OUN44554.1"/>
    <property type="molecule type" value="Genomic_DNA"/>
</dbReference>
<dbReference type="EC" id="3.2.1.22" evidence="2 5"/>
<gene>
    <name evidence="9" type="ORF">B5G21_01050</name>
</gene>
<evidence type="ECO:0000256" key="3">
    <source>
        <dbReference type="ARBA" id="ARBA00022801"/>
    </source>
</evidence>
<dbReference type="FunFam" id="3.20.20.70:FF:000118">
    <property type="entry name" value="Alpha-galactosidase"/>
    <property type="match status" value="1"/>
</dbReference>
<dbReference type="RefSeq" id="WP_087185661.1">
    <property type="nucleotide sequence ID" value="NZ_NFHO01000001.1"/>
</dbReference>
<feature type="active site" description="Proton donor" evidence="6">
    <location>
        <position position="548"/>
    </location>
</feature>
<dbReference type="Gene3D" id="3.20.20.70">
    <property type="entry name" value="Aldolase class I"/>
    <property type="match status" value="1"/>
</dbReference>
<feature type="domain" description="Glycosyl hydrolase family 36 N-terminal" evidence="8">
    <location>
        <begin position="29"/>
        <end position="287"/>
    </location>
</feature>
<keyword evidence="10" id="KW-1185">Reference proteome</keyword>
<evidence type="ECO:0000256" key="4">
    <source>
        <dbReference type="ARBA" id="ARBA00023295"/>
    </source>
</evidence>
<comment type="catalytic activity">
    <reaction evidence="1 5">
        <text>Hydrolysis of terminal, non-reducing alpha-D-galactose residues in alpha-D-galactosides, including galactose oligosaccharides, galactomannans and galactolipids.</text>
        <dbReference type="EC" id="3.2.1.22"/>
    </reaction>
</comment>
<dbReference type="SUPFAM" id="SSF51445">
    <property type="entry name" value="(Trans)glycosidases"/>
    <property type="match status" value="1"/>
</dbReference>
<evidence type="ECO:0000256" key="5">
    <source>
        <dbReference type="PIRNR" id="PIRNR005536"/>
    </source>
</evidence>
<dbReference type="InterPro" id="IPR031704">
    <property type="entry name" value="Glyco_hydro_36_N"/>
</dbReference>
<dbReference type="Pfam" id="PF02065">
    <property type="entry name" value="Melibiase"/>
    <property type="match status" value="1"/>
</dbReference>
<dbReference type="InterPro" id="IPR038417">
    <property type="entry name" value="Alpga-gal_N_sf"/>
</dbReference>
<dbReference type="PROSITE" id="PS00512">
    <property type="entry name" value="ALPHA_GALACTOSIDASE"/>
    <property type="match status" value="1"/>
</dbReference>
<dbReference type="CDD" id="cd14791">
    <property type="entry name" value="GH36"/>
    <property type="match status" value="1"/>
</dbReference>
<dbReference type="PRINTS" id="PR00743">
    <property type="entry name" value="GLHYDRLASE36"/>
</dbReference>
<dbReference type="Gene3D" id="2.60.40.1180">
    <property type="entry name" value="Golgi alpha-mannosidase II"/>
    <property type="match status" value="1"/>
</dbReference>